<comment type="subcellular location">
    <subcellularLocation>
        <location evidence="1">Cell membrane</location>
        <topology evidence="1">Multi-pass membrane protein</topology>
    </subcellularLocation>
</comment>
<evidence type="ECO:0000256" key="1">
    <source>
        <dbReference type="ARBA" id="ARBA00004651"/>
    </source>
</evidence>
<keyword evidence="4" id="KW-1003">Cell membrane</keyword>
<dbReference type="GO" id="GO:0000287">
    <property type="term" value="F:magnesium ion binding"/>
    <property type="evidence" value="ECO:0007669"/>
    <property type="project" value="TreeGrafter"/>
</dbReference>
<keyword evidence="5" id="KW-0997">Cell inner membrane</keyword>
<dbReference type="Gene3D" id="1.20.58.340">
    <property type="entry name" value="Magnesium transport protein CorA, transmembrane region"/>
    <property type="match status" value="2"/>
</dbReference>
<keyword evidence="6 11" id="KW-0812">Transmembrane</keyword>
<dbReference type="Gene3D" id="3.30.460.20">
    <property type="entry name" value="CorA soluble domain-like"/>
    <property type="match status" value="1"/>
</dbReference>
<evidence type="ECO:0000313" key="12">
    <source>
        <dbReference type="EMBL" id="RXK02471.1"/>
    </source>
</evidence>
<gene>
    <name evidence="12" type="ORF">CRV07_13455</name>
</gene>
<dbReference type="AlphaFoldDB" id="A0A4V1LZW9"/>
<name>A0A4V1LZW9_9BACT</name>
<dbReference type="InterPro" id="IPR002523">
    <property type="entry name" value="MgTranspt_CorA/ZnTranspt_ZntB"/>
</dbReference>
<evidence type="ECO:0000256" key="11">
    <source>
        <dbReference type="SAM" id="Phobius"/>
    </source>
</evidence>
<dbReference type="GO" id="GO:0015095">
    <property type="term" value="F:magnesium ion transmembrane transporter activity"/>
    <property type="evidence" value="ECO:0007669"/>
    <property type="project" value="TreeGrafter"/>
</dbReference>
<dbReference type="InterPro" id="IPR045863">
    <property type="entry name" value="CorA_TM1_TM2"/>
</dbReference>
<evidence type="ECO:0000256" key="3">
    <source>
        <dbReference type="ARBA" id="ARBA00022448"/>
    </source>
</evidence>
<dbReference type="PANTHER" id="PTHR46494:SF3">
    <property type="entry name" value="ZINC TRANSPORT PROTEIN ZNTB"/>
    <property type="match status" value="1"/>
</dbReference>
<dbReference type="RefSeq" id="WP_129088151.1">
    <property type="nucleotide sequence ID" value="NZ_CP053836.1"/>
</dbReference>
<keyword evidence="10 11" id="KW-0472">Membrane</keyword>
<proteinExistence type="inferred from homology"/>
<evidence type="ECO:0000256" key="6">
    <source>
        <dbReference type="ARBA" id="ARBA00022692"/>
    </source>
</evidence>
<keyword evidence="13" id="KW-1185">Reference proteome</keyword>
<dbReference type="SUPFAM" id="SSF143865">
    <property type="entry name" value="CorA soluble domain-like"/>
    <property type="match status" value="1"/>
</dbReference>
<dbReference type="EMBL" id="PDKK01000015">
    <property type="protein sequence ID" value="RXK02471.1"/>
    <property type="molecule type" value="Genomic_DNA"/>
</dbReference>
<comment type="caution">
    <text evidence="12">The sequence shown here is derived from an EMBL/GenBank/DDBJ whole genome shotgun (WGS) entry which is preliminary data.</text>
</comment>
<dbReference type="GO" id="GO:0015087">
    <property type="term" value="F:cobalt ion transmembrane transporter activity"/>
    <property type="evidence" value="ECO:0007669"/>
    <property type="project" value="TreeGrafter"/>
</dbReference>
<evidence type="ECO:0000313" key="13">
    <source>
        <dbReference type="Proteomes" id="UP000289758"/>
    </source>
</evidence>
<dbReference type="SUPFAM" id="SSF144083">
    <property type="entry name" value="Magnesium transport protein CorA, transmembrane region"/>
    <property type="match status" value="1"/>
</dbReference>
<dbReference type="OrthoDB" id="9803484at2"/>
<evidence type="ECO:0000256" key="4">
    <source>
        <dbReference type="ARBA" id="ARBA00022475"/>
    </source>
</evidence>
<evidence type="ECO:0000256" key="2">
    <source>
        <dbReference type="ARBA" id="ARBA00009765"/>
    </source>
</evidence>
<protein>
    <submittedName>
        <fullName evidence="12">Zinc transporter ZntB</fullName>
    </submittedName>
</protein>
<evidence type="ECO:0000256" key="5">
    <source>
        <dbReference type="ARBA" id="ARBA00022519"/>
    </source>
</evidence>
<feature type="transmembrane region" description="Helical" evidence="11">
    <location>
        <begin position="296"/>
        <end position="316"/>
    </location>
</feature>
<accession>A0A4V1LZW9</accession>
<keyword evidence="7" id="KW-0862">Zinc</keyword>
<dbReference type="InterPro" id="IPR045861">
    <property type="entry name" value="CorA_cytoplasmic_dom"/>
</dbReference>
<feature type="transmembrane region" description="Helical" evidence="11">
    <location>
        <begin position="262"/>
        <end position="284"/>
    </location>
</feature>
<keyword evidence="8 11" id="KW-1133">Transmembrane helix</keyword>
<sequence>MENGLVHAVIMDKNGGAKSITYEELFNYKEEDGILWAHFDYSSKEAIEWINDKSGIDPIAAEALLEEETRPRTTILDDNILLALRGVNLNPDSDPEDMISIRLFISPTMIISTKKRNLLSVKDIFEMLEHKKGPCSSAEFLISILDRLTCRMEGTIDGMQDRSLEIEELVIESNSYELGSKISTIRREAIAIRRYLSPQREAMFRLYHEKVTWLSEYDRIQLQEINNQLIRYIEELDSINDKIALVLDEIANKTSEQINKRMYFLSIISAIFLPLGFLTGLLGVNVGGIPGAENGSAFAIFIIILFILGTIQFYLLKKNRWI</sequence>
<reference evidence="12 13" key="1">
    <citation type="submission" date="2017-10" db="EMBL/GenBank/DDBJ databases">
        <title>Genomics of the genus Arcobacter.</title>
        <authorList>
            <person name="Perez-Cataluna A."/>
            <person name="Figueras M.J."/>
        </authorList>
    </citation>
    <scope>NUCLEOTIDE SEQUENCE [LARGE SCALE GENOMIC DNA]</scope>
    <source>
        <strain evidence="12 13">CECT 8441</strain>
    </source>
</reference>
<dbReference type="Pfam" id="PF01544">
    <property type="entry name" value="CorA"/>
    <property type="match status" value="1"/>
</dbReference>
<evidence type="ECO:0000256" key="8">
    <source>
        <dbReference type="ARBA" id="ARBA00022989"/>
    </source>
</evidence>
<evidence type="ECO:0000256" key="9">
    <source>
        <dbReference type="ARBA" id="ARBA00023065"/>
    </source>
</evidence>
<organism evidence="12 13">
    <name type="scientific">Halarcobacter ebronensis</name>
    <dbReference type="NCBI Taxonomy" id="1462615"/>
    <lineage>
        <taxon>Bacteria</taxon>
        <taxon>Pseudomonadati</taxon>
        <taxon>Campylobacterota</taxon>
        <taxon>Epsilonproteobacteria</taxon>
        <taxon>Campylobacterales</taxon>
        <taxon>Arcobacteraceae</taxon>
        <taxon>Halarcobacter</taxon>
    </lineage>
</organism>
<evidence type="ECO:0000256" key="7">
    <source>
        <dbReference type="ARBA" id="ARBA00022833"/>
    </source>
</evidence>
<keyword evidence="3" id="KW-0813">Transport</keyword>
<evidence type="ECO:0000256" key="10">
    <source>
        <dbReference type="ARBA" id="ARBA00023136"/>
    </source>
</evidence>
<dbReference type="GO" id="GO:0005886">
    <property type="term" value="C:plasma membrane"/>
    <property type="evidence" value="ECO:0007669"/>
    <property type="project" value="UniProtKB-SubCell"/>
</dbReference>
<dbReference type="CDD" id="cd12833">
    <property type="entry name" value="ZntB-like_1"/>
    <property type="match status" value="1"/>
</dbReference>
<dbReference type="PANTHER" id="PTHR46494">
    <property type="entry name" value="CORA FAMILY METAL ION TRANSPORTER (EUROFUNG)"/>
    <property type="match status" value="1"/>
</dbReference>
<dbReference type="GO" id="GO:0050897">
    <property type="term" value="F:cobalt ion binding"/>
    <property type="evidence" value="ECO:0007669"/>
    <property type="project" value="TreeGrafter"/>
</dbReference>
<keyword evidence="9" id="KW-0406">Ion transport</keyword>
<dbReference type="Proteomes" id="UP000289758">
    <property type="component" value="Unassembled WGS sequence"/>
</dbReference>
<comment type="similarity">
    <text evidence="2">Belongs to the CorA metal ion transporter (MIT) (TC 1.A.35) family.</text>
</comment>